<keyword evidence="16" id="KW-1185">Reference proteome</keyword>
<evidence type="ECO:0000256" key="13">
    <source>
        <dbReference type="SAM" id="MobiDB-lite"/>
    </source>
</evidence>
<keyword evidence="7" id="KW-0238">DNA-binding</keyword>
<accession>A0A914H1S1</accession>
<dbReference type="Gene3D" id="3.40.50.1820">
    <property type="entry name" value="alpha/beta hydrolase"/>
    <property type="match status" value="1"/>
</dbReference>
<dbReference type="Pfam" id="PF00270">
    <property type="entry name" value="DEAD"/>
    <property type="match status" value="1"/>
</dbReference>
<evidence type="ECO:0000256" key="9">
    <source>
        <dbReference type="ARBA" id="ARBA00023242"/>
    </source>
</evidence>
<keyword evidence="3" id="KW-0547">Nucleotide-binding</keyword>
<comment type="similarity">
    <text evidence="1">Belongs to the helicase family. RecQ subfamily.</text>
</comment>
<feature type="domain" description="Helicase C-terminal" evidence="15">
    <location>
        <begin position="213"/>
        <end position="382"/>
    </location>
</feature>
<dbReference type="GO" id="GO:0005694">
    <property type="term" value="C:chromosome"/>
    <property type="evidence" value="ECO:0007669"/>
    <property type="project" value="TreeGrafter"/>
</dbReference>
<dbReference type="NCBIfam" id="TIGR00614">
    <property type="entry name" value="recQ_fam"/>
    <property type="match status" value="1"/>
</dbReference>
<dbReference type="InterPro" id="IPR014001">
    <property type="entry name" value="Helicase_ATP-bd"/>
</dbReference>
<dbReference type="InterPro" id="IPR027417">
    <property type="entry name" value="P-loop_NTPase"/>
</dbReference>
<comment type="similarity">
    <text evidence="2">Belongs to the NDRG family.</text>
</comment>
<evidence type="ECO:0000256" key="12">
    <source>
        <dbReference type="ARBA" id="ARBA00044542"/>
    </source>
</evidence>
<feature type="region of interest" description="Disordered" evidence="13">
    <location>
        <begin position="848"/>
        <end position="913"/>
    </location>
</feature>
<dbReference type="WBParaSite" id="Gr19_v10_g13111.t2">
    <property type="protein sequence ID" value="Gr19_v10_g13111.t2"/>
    <property type="gene ID" value="Gr19_v10_g13111"/>
</dbReference>
<dbReference type="SMART" id="SM00487">
    <property type="entry name" value="DEXDc"/>
    <property type="match status" value="1"/>
</dbReference>
<dbReference type="GO" id="GO:0005524">
    <property type="term" value="F:ATP binding"/>
    <property type="evidence" value="ECO:0007669"/>
    <property type="project" value="UniProtKB-KW"/>
</dbReference>
<dbReference type="CDD" id="cd17920">
    <property type="entry name" value="DEXHc_RecQ"/>
    <property type="match status" value="1"/>
</dbReference>
<keyword evidence="4" id="KW-0378">Hydrolase</keyword>
<evidence type="ECO:0000256" key="5">
    <source>
        <dbReference type="ARBA" id="ARBA00022806"/>
    </source>
</evidence>
<dbReference type="GO" id="GO:0043138">
    <property type="term" value="F:3'-5' DNA helicase activity"/>
    <property type="evidence" value="ECO:0007669"/>
    <property type="project" value="UniProtKB-EC"/>
</dbReference>
<dbReference type="SUPFAM" id="SSF52540">
    <property type="entry name" value="P-loop containing nucleoside triphosphate hydrolases"/>
    <property type="match status" value="1"/>
</dbReference>
<dbReference type="InterPro" id="IPR004142">
    <property type="entry name" value="NDRG"/>
</dbReference>
<dbReference type="PROSITE" id="PS00690">
    <property type="entry name" value="DEAH_ATP_HELICASE"/>
    <property type="match status" value="1"/>
</dbReference>
<evidence type="ECO:0000256" key="7">
    <source>
        <dbReference type="ARBA" id="ARBA00023125"/>
    </source>
</evidence>
<dbReference type="GO" id="GO:0003677">
    <property type="term" value="F:DNA binding"/>
    <property type="evidence" value="ECO:0007669"/>
    <property type="project" value="UniProtKB-KW"/>
</dbReference>
<dbReference type="Gene3D" id="3.40.50.300">
    <property type="entry name" value="P-loop containing nucleotide triphosphate hydrolases"/>
    <property type="match status" value="2"/>
</dbReference>
<dbReference type="Pfam" id="PF03096">
    <property type="entry name" value="Ndr"/>
    <property type="match status" value="1"/>
</dbReference>
<evidence type="ECO:0000256" key="11">
    <source>
        <dbReference type="ARBA" id="ARBA00034808"/>
    </source>
</evidence>
<evidence type="ECO:0000259" key="15">
    <source>
        <dbReference type="PROSITE" id="PS51194"/>
    </source>
</evidence>
<feature type="domain" description="Helicase ATP-binding" evidence="14">
    <location>
        <begin position="13"/>
        <end position="189"/>
    </location>
</feature>
<reference evidence="17" key="1">
    <citation type="submission" date="2022-11" db="UniProtKB">
        <authorList>
            <consortium name="WormBaseParasite"/>
        </authorList>
    </citation>
    <scope>IDENTIFICATION</scope>
</reference>
<dbReference type="EC" id="5.6.2.4" evidence="11"/>
<evidence type="ECO:0000256" key="10">
    <source>
        <dbReference type="ARBA" id="ARBA00034617"/>
    </source>
</evidence>
<dbReference type="GO" id="GO:0016787">
    <property type="term" value="F:hydrolase activity"/>
    <property type="evidence" value="ECO:0007669"/>
    <property type="project" value="UniProtKB-KW"/>
</dbReference>
<proteinExistence type="inferred from homology"/>
<keyword evidence="6" id="KW-0067">ATP-binding</keyword>
<dbReference type="GO" id="GO:0005634">
    <property type="term" value="C:nucleus"/>
    <property type="evidence" value="ECO:0007669"/>
    <property type="project" value="TreeGrafter"/>
</dbReference>
<evidence type="ECO:0000256" key="1">
    <source>
        <dbReference type="ARBA" id="ARBA00005446"/>
    </source>
</evidence>
<evidence type="ECO:0000256" key="2">
    <source>
        <dbReference type="ARBA" id="ARBA00005598"/>
    </source>
</evidence>
<dbReference type="GO" id="GO:0005737">
    <property type="term" value="C:cytoplasm"/>
    <property type="evidence" value="ECO:0007669"/>
    <property type="project" value="TreeGrafter"/>
</dbReference>
<name>A0A914H1S1_GLORO</name>
<evidence type="ECO:0000313" key="16">
    <source>
        <dbReference type="Proteomes" id="UP000887572"/>
    </source>
</evidence>
<protein>
    <recommendedName>
        <fullName evidence="11">DNA 3'-5' helicase</fullName>
        <ecNumber evidence="11">5.6.2.4</ecNumber>
    </recommendedName>
    <alternativeName>
        <fullName evidence="12">DNA 3'-5' helicase BLM</fullName>
    </alternativeName>
</protein>
<dbReference type="InterPro" id="IPR011545">
    <property type="entry name" value="DEAD/DEAH_box_helicase_dom"/>
</dbReference>
<evidence type="ECO:0000256" key="6">
    <source>
        <dbReference type="ARBA" id="ARBA00022840"/>
    </source>
</evidence>
<dbReference type="InterPro" id="IPR002464">
    <property type="entry name" value="DNA/RNA_helicase_DEAH_CS"/>
</dbReference>
<dbReference type="PANTHER" id="PTHR13710:SF153">
    <property type="entry name" value="RECQ-LIKE DNA HELICASE BLM"/>
    <property type="match status" value="1"/>
</dbReference>
<evidence type="ECO:0000256" key="4">
    <source>
        <dbReference type="ARBA" id="ARBA00022801"/>
    </source>
</evidence>
<evidence type="ECO:0000256" key="8">
    <source>
        <dbReference type="ARBA" id="ARBA00023235"/>
    </source>
</evidence>
<sequence>MIPRMSGVPKQAITATMLGIDVFVQMPTGGGKSLCFQIPALEEKGVTVVISPLISLIRDQTMKMRNGTAIIPCAVYDAERMAREAFSKRMPAFKLLYVTPETAVRNPQFGKYLKYLHGKDLLARFVVDEAHCVIQWGNSFRPVFLQLGDFMQTFRKTPRKKVPILALTASSSKKDCRKAFECLRMDSEGSLWFQSRLDRPNLSYRVIPKSKMNFTQIIKHNLSTPGSGIVYCLTEKECRRTALLVGSDAKPYYSRLSDRLKRKYQDKWMDGRIRVLCATTAFGMGIDKSDETGRAGRDGQPANCVLMYRFQDQFRILREIDAMKCNSLFRKDKINELRTVVSYAEEHCNSEDPFTSPFNFMQNGAKETPIEDALVLFILSIIYETGKIKLPILHDLCSSQSQHLPATDYQKLIRRLILSGLLRMTLRFNPFMMCTAFVSLSFKGQQRLDALKQLELAEFETNALEMRSSTEPELEIQNEGQFDGEECRSLQSCPSNVLLPSPILVGMDLLINDLMRKSNNQSLLSLPPNCSLPFHFPFVCLFLFPIPASRLFVANEGVQVIQVKGKFSSFNVYVQGDLEERHVKTVILTVHDVGTNHKSFVHFVGHHTMAGVKEKAIFLHVCMPGQEDNAADFVGEFPTLSLLGEDLVCVLDAVDVRTCIAFGEGAGANIICRFALVWPNRIMGIVLVHCTSTTAGVIEYLKDKLMNLRLENGVMTQGAWDYLVMHKFGSSDKKEKQQYIEELKATMNPKNLSKYLYSFSRRTDFSGIIGEKLDNMDALLVTGSRAPHIQTVYNTHKNMNKKKTTLLVVDGVGDVMVEAPGNLARSLILLCKGCGVLSGVAIPGMERQRTLSSSMEEADRPSRRYSVTHPSNQVTPDIVSLGPKRPLGPKRRGPNGRAQTSGPKRRAQTSCSPHDPCDPTRYIILMEPVEGSLQPILNRDLQILVGEQIFTGVCGCYINDGFLNLFVASPTVRSSLVSVLSKMTVFTLNDRRARISSPTDNRKFVCIDFRNMTGYVYLKHLVQLLMESRGKFFDVLHLISLKGVDVEKLFTIFMMLKDLIVINIPYEFDSFLRIGESKKLDKLIERNAGTLRSVHHLVYPFSLLPEIRNGIVAINSATLRTGSMEREADFFAFYMDKKCCPKELLLPEDGGILMNVSINRCREVLRSVKRAFQRDNIRPKITKFGLSSTYDFDTKSAQILLAQIERIRNTLPNVQSLSIELRTLEFNPNQDRYSADDFPEWEAESDLVPNSASVCSNVALFFVEWLRKQKCGDLRIDGCVRLAVDYHCGKETDNAMLEKALRETIARAVGQNWTKLLEESVTVRNGCASAIAKVGMGDKYSFSFCIEFRSITFCDAPGHFEKNLFRVVNSLDPLPNANAQCPTQFDFRCFHSDDINTNSI</sequence>
<dbReference type="PANTHER" id="PTHR13710">
    <property type="entry name" value="DNA HELICASE RECQ FAMILY MEMBER"/>
    <property type="match status" value="1"/>
</dbReference>
<evidence type="ECO:0000256" key="3">
    <source>
        <dbReference type="ARBA" id="ARBA00022741"/>
    </source>
</evidence>
<dbReference type="GO" id="GO:0009378">
    <property type="term" value="F:four-way junction helicase activity"/>
    <property type="evidence" value="ECO:0007669"/>
    <property type="project" value="TreeGrafter"/>
</dbReference>
<feature type="compositionally biased region" description="Polar residues" evidence="13">
    <location>
        <begin position="898"/>
        <end position="912"/>
    </location>
</feature>
<dbReference type="InterPro" id="IPR001650">
    <property type="entry name" value="Helicase_C-like"/>
</dbReference>
<dbReference type="GO" id="GO:0000724">
    <property type="term" value="P:double-strand break repair via homologous recombination"/>
    <property type="evidence" value="ECO:0007669"/>
    <property type="project" value="TreeGrafter"/>
</dbReference>
<dbReference type="InterPro" id="IPR029058">
    <property type="entry name" value="AB_hydrolase_fold"/>
</dbReference>
<dbReference type="Proteomes" id="UP000887572">
    <property type="component" value="Unplaced"/>
</dbReference>
<keyword evidence="8" id="KW-0413">Isomerase</keyword>
<evidence type="ECO:0000313" key="17">
    <source>
        <dbReference type="WBParaSite" id="Gr19_v10_g13111.t2"/>
    </source>
</evidence>
<dbReference type="InterPro" id="IPR004589">
    <property type="entry name" value="DNA_helicase_ATP-dep_RecQ"/>
</dbReference>
<comment type="catalytic activity">
    <reaction evidence="10">
        <text>Couples ATP hydrolysis with the unwinding of duplex DNA by translocating in the 3'-5' direction.</text>
        <dbReference type="EC" id="5.6.2.4"/>
    </reaction>
</comment>
<dbReference type="PROSITE" id="PS51194">
    <property type="entry name" value="HELICASE_CTER"/>
    <property type="match status" value="1"/>
</dbReference>
<dbReference type="PROSITE" id="PS51192">
    <property type="entry name" value="HELICASE_ATP_BIND_1"/>
    <property type="match status" value="1"/>
</dbReference>
<organism evidence="16 17">
    <name type="scientific">Globodera rostochiensis</name>
    <name type="common">Golden nematode worm</name>
    <name type="synonym">Heterodera rostochiensis</name>
    <dbReference type="NCBI Taxonomy" id="31243"/>
    <lineage>
        <taxon>Eukaryota</taxon>
        <taxon>Metazoa</taxon>
        <taxon>Ecdysozoa</taxon>
        <taxon>Nematoda</taxon>
        <taxon>Chromadorea</taxon>
        <taxon>Rhabditida</taxon>
        <taxon>Tylenchina</taxon>
        <taxon>Tylenchomorpha</taxon>
        <taxon>Tylenchoidea</taxon>
        <taxon>Heteroderidae</taxon>
        <taxon>Heteroderinae</taxon>
        <taxon>Globodera</taxon>
    </lineage>
</organism>
<keyword evidence="9" id="KW-0539">Nucleus</keyword>
<evidence type="ECO:0000259" key="14">
    <source>
        <dbReference type="PROSITE" id="PS51192"/>
    </source>
</evidence>
<keyword evidence="5" id="KW-0347">Helicase</keyword>
<dbReference type="SUPFAM" id="SSF53474">
    <property type="entry name" value="alpha/beta-Hydrolases"/>
    <property type="match status" value="1"/>
</dbReference>